<dbReference type="SMART" id="SM00487">
    <property type="entry name" value="DEXDc"/>
    <property type="match status" value="1"/>
</dbReference>
<dbReference type="PANTHER" id="PTHR47964:SF1">
    <property type="entry name" value="ATP-DEPENDENT DNA HELICASE HOMOLOG RECG, CHLOROPLASTIC"/>
    <property type="match status" value="1"/>
</dbReference>
<dbReference type="KEGG" id="dni:HX89_09810"/>
<dbReference type="AlphaFoldDB" id="A0A075JH19"/>
<dbReference type="SMART" id="SM00490">
    <property type="entry name" value="HELICc"/>
    <property type="match status" value="1"/>
</dbReference>
<name>A0A075JH19_9MICO</name>
<dbReference type="InterPro" id="IPR014001">
    <property type="entry name" value="Helicase_ATP-bd"/>
</dbReference>
<dbReference type="SUPFAM" id="SSF52540">
    <property type="entry name" value="P-loop containing nucleoside triphosphate hydrolases"/>
    <property type="match status" value="2"/>
</dbReference>
<evidence type="ECO:0000256" key="6">
    <source>
        <dbReference type="ARBA" id="ARBA00023125"/>
    </source>
</evidence>
<keyword evidence="4 10" id="KW-0347">Helicase</keyword>
<keyword evidence="7" id="KW-0234">DNA repair</keyword>
<dbReference type="Pfam" id="PF19833">
    <property type="entry name" value="RecG_dom3_C"/>
    <property type="match status" value="1"/>
</dbReference>
<keyword evidence="6" id="KW-0238">DNA-binding</keyword>
<protein>
    <submittedName>
        <fullName evidence="10">ATP-dependent DNA helicase RecG</fullName>
    </submittedName>
</protein>
<keyword evidence="1" id="KW-0547">Nucleotide-binding</keyword>
<dbReference type="GO" id="GO:0006281">
    <property type="term" value="P:DNA repair"/>
    <property type="evidence" value="ECO:0007669"/>
    <property type="project" value="UniProtKB-KW"/>
</dbReference>
<dbReference type="InterPro" id="IPR027417">
    <property type="entry name" value="P-loop_NTPase"/>
</dbReference>
<dbReference type="Proteomes" id="UP000027986">
    <property type="component" value="Chromosome"/>
</dbReference>
<dbReference type="InterPro" id="IPR045562">
    <property type="entry name" value="RecG_dom3_C"/>
</dbReference>
<proteinExistence type="predicted"/>
<evidence type="ECO:0000256" key="3">
    <source>
        <dbReference type="ARBA" id="ARBA00022801"/>
    </source>
</evidence>
<feature type="domain" description="Helicase ATP-binding" evidence="8">
    <location>
        <begin position="277"/>
        <end position="450"/>
    </location>
</feature>
<dbReference type="EMBL" id="CP008889">
    <property type="protein sequence ID" value="AIF41194.1"/>
    <property type="molecule type" value="Genomic_DNA"/>
</dbReference>
<reference evidence="10 11" key="1">
    <citation type="submission" date="2014-07" db="EMBL/GenBank/DDBJ databases">
        <title>Genome Sequencing of Dermacoccus nishinomiyaensis.</title>
        <authorList>
            <person name="Hong K.W."/>
            <person name="Chan K.G."/>
        </authorList>
    </citation>
    <scope>NUCLEOTIDE SEQUENCE [LARGE SCALE GENOMIC DNA]</scope>
    <source>
        <strain evidence="10 11">M25</strain>
    </source>
</reference>
<evidence type="ECO:0000256" key="1">
    <source>
        <dbReference type="ARBA" id="ARBA00022741"/>
    </source>
</evidence>
<dbReference type="SUPFAM" id="SSF50249">
    <property type="entry name" value="Nucleic acid-binding proteins"/>
    <property type="match status" value="1"/>
</dbReference>
<dbReference type="HOGENOM" id="CLU_005122_7_1_11"/>
<dbReference type="GO" id="GO:0003678">
    <property type="term" value="F:DNA helicase activity"/>
    <property type="evidence" value="ECO:0007669"/>
    <property type="project" value="TreeGrafter"/>
</dbReference>
<sequence length="729" mass="78503">MGEVTLDSPLLAVLGSGAKKLAKARDLVTVRDLLDYFPRRYIDAHAGSTFGEFELGEHVVLTARVETMTQRRMQTRKGSMANAVIVDDEGRRAAVTFFSAQPHYNVLRPGKRALFSGQLGLFNKQLQLSHPQYTLMDDADMSVYPGSLVPVYKQVEKITNLNLTLSISTVLDALGEIPDPLGEPLRARHGLVTTTRAYRGLHLPASMADVQAGRERLRFDEAFTTQIVLAQRRHEARSEPSTPRVAKPGGLLERFDATLPFELTEGQREVGEQIARDLAEPVAMHRLLQGEVGSGKTLVALRAMLAVVDSGAQAALLAPTEVLAAQHAASMRAMLGPLAERGRLGGADDGTRVTLLTGSMSASARAQALLDIVSGEAGIVIGTHALLQKHVEFADLGLVVVDEQHRFGVEQRAALSSKAHRPPHVLVMTATPIPRTVAMTAFGDLDVSTLRQLPRGRAPVVSHVVPTHVASWMNRVWERIAEECAAGRQVYVVAGRIGDGSEPVAPGLVDGPDAHGAGEGDAAARPIGVVDLIDEMRRLPALAGLRIDLMHGRLPAEEKDDVMRRFGAGEVDVLVATTVIEVGVDVPNASMTVIVDADRFGLSQLHQLRGRVGRGEHGGLCLLVTRNENPDTLERLRRVAETNDGFAIADLDLDLRREGDVLGAAQSGRRSSLDWLELTKASDLAVIEAARTEAAAIVEADPSLTEHPLLAQAAHARVDASQAEFLERS</sequence>
<dbReference type="InterPro" id="IPR011545">
    <property type="entry name" value="DEAD/DEAH_box_helicase_dom"/>
</dbReference>
<dbReference type="GO" id="GO:0003677">
    <property type="term" value="F:DNA binding"/>
    <property type="evidence" value="ECO:0007669"/>
    <property type="project" value="UniProtKB-KW"/>
</dbReference>
<dbReference type="InterPro" id="IPR012340">
    <property type="entry name" value="NA-bd_OB-fold"/>
</dbReference>
<keyword evidence="11" id="KW-1185">Reference proteome</keyword>
<dbReference type="OrthoDB" id="9804325at2"/>
<dbReference type="Pfam" id="PF00270">
    <property type="entry name" value="DEAD"/>
    <property type="match status" value="1"/>
</dbReference>
<evidence type="ECO:0000256" key="2">
    <source>
        <dbReference type="ARBA" id="ARBA00022763"/>
    </source>
</evidence>
<dbReference type="GO" id="GO:0005524">
    <property type="term" value="F:ATP binding"/>
    <property type="evidence" value="ECO:0007669"/>
    <property type="project" value="UniProtKB-KW"/>
</dbReference>
<dbReference type="CDD" id="cd17992">
    <property type="entry name" value="DEXHc_RecG"/>
    <property type="match status" value="1"/>
</dbReference>
<dbReference type="Pfam" id="PF00271">
    <property type="entry name" value="Helicase_C"/>
    <property type="match status" value="1"/>
</dbReference>
<dbReference type="Gene3D" id="2.40.50.140">
    <property type="entry name" value="Nucleic acid-binding proteins"/>
    <property type="match status" value="1"/>
</dbReference>
<dbReference type="RefSeq" id="WP_051805997.1">
    <property type="nucleotide sequence ID" value="NZ_CP008889.1"/>
</dbReference>
<keyword evidence="5" id="KW-0067">ATP-binding</keyword>
<dbReference type="InterPro" id="IPR047112">
    <property type="entry name" value="RecG/Mfd"/>
</dbReference>
<dbReference type="Gene3D" id="3.40.50.300">
    <property type="entry name" value="P-loop containing nucleotide triphosphate hydrolases"/>
    <property type="match status" value="2"/>
</dbReference>
<evidence type="ECO:0000256" key="5">
    <source>
        <dbReference type="ARBA" id="ARBA00022840"/>
    </source>
</evidence>
<dbReference type="GO" id="GO:0016787">
    <property type="term" value="F:hydrolase activity"/>
    <property type="evidence" value="ECO:0007669"/>
    <property type="project" value="UniProtKB-KW"/>
</dbReference>
<dbReference type="PROSITE" id="PS51192">
    <property type="entry name" value="HELICASE_ATP_BIND_1"/>
    <property type="match status" value="1"/>
</dbReference>
<evidence type="ECO:0000259" key="8">
    <source>
        <dbReference type="PROSITE" id="PS51192"/>
    </source>
</evidence>
<evidence type="ECO:0000256" key="4">
    <source>
        <dbReference type="ARBA" id="ARBA00022806"/>
    </source>
</evidence>
<dbReference type="InterPro" id="IPR001650">
    <property type="entry name" value="Helicase_C-like"/>
</dbReference>
<keyword evidence="2" id="KW-0227">DNA damage</keyword>
<keyword evidence="3" id="KW-0378">Hydrolase</keyword>
<feature type="domain" description="Helicase C-terminal" evidence="9">
    <location>
        <begin position="496"/>
        <end position="659"/>
    </location>
</feature>
<accession>A0A075JH19</accession>
<dbReference type="PANTHER" id="PTHR47964">
    <property type="entry name" value="ATP-DEPENDENT DNA HELICASE HOMOLOG RECG, CHLOROPLASTIC"/>
    <property type="match status" value="1"/>
</dbReference>
<gene>
    <name evidence="10" type="ORF">HX89_09810</name>
</gene>
<evidence type="ECO:0000313" key="11">
    <source>
        <dbReference type="Proteomes" id="UP000027986"/>
    </source>
</evidence>
<evidence type="ECO:0000256" key="7">
    <source>
        <dbReference type="ARBA" id="ARBA00023204"/>
    </source>
</evidence>
<evidence type="ECO:0000259" key="9">
    <source>
        <dbReference type="PROSITE" id="PS51194"/>
    </source>
</evidence>
<dbReference type="eggNOG" id="COG1200">
    <property type="taxonomic scope" value="Bacteria"/>
</dbReference>
<evidence type="ECO:0000313" key="10">
    <source>
        <dbReference type="EMBL" id="AIF41194.1"/>
    </source>
</evidence>
<dbReference type="PROSITE" id="PS51194">
    <property type="entry name" value="HELICASE_CTER"/>
    <property type="match status" value="1"/>
</dbReference>
<dbReference type="GeneID" id="41841428"/>
<dbReference type="CDD" id="cd04488">
    <property type="entry name" value="RecG_wedge_OBF"/>
    <property type="match status" value="1"/>
</dbReference>
<organism evidence="10 11">
    <name type="scientific">Dermacoccus nishinomiyaensis</name>
    <dbReference type="NCBI Taxonomy" id="1274"/>
    <lineage>
        <taxon>Bacteria</taxon>
        <taxon>Bacillati</taxon>
        <taxon>Actinomycetota</taxon>
        <taxon>Actinomycetes</taxon>
        <taxon>Micrococcales</taxon>
        <taxon>Dermacoccaceae</taxon>
        <taxon>Dermacoccus</taxon>
    </lineage>
</organism>